<reference evidence="1 2" key="1">
    <citation type="journal article" date="2012" name="J. Virol.">
        <title>Sequence and structural characterization of great salt lake bacteriophage CW02, a member of the T7-like supergroup.</title>
        <authorList>
            <person name="Shen P.S."/>
            <person name="Domek M.J."/>
            <person name="Sanz-Garcia E."/>
            <person name="Makaju A."/>
            <person name="Taylor R.M."/>
            <person name="Hoggan R."/>
            <person name="Culumber M.D."/>
            <person name="Oberg C.J."/>
            <person name="Breakwell D.P."/>
            <person name="Prince J.T."/>
            <person name="Belnap D.M."/>
        </authorList>
    </citation>
    <scope>NUCLEOTIDE SEQUENCE [LARGE SCALE GENOMIC DNA]</scope>
</reference>
<name>H9D1D9_9CAUD</name>
<protein>
    <submittedName>
        <fullName evidence="1">Uncharacterized protein</fullName>
    </submittedName>
</protein>
<evidence type="ECO:0000313" key="2">
    <source>
        <dbReference type="Proteomes" id="UP000004791"/>
    </source>
</evidence>
<dbReference type="EMBL" id="JQ446452">
    <property type="protein sequence ID" value="AFE86181.1"/>
    <property type="molecule type" value="Genomic_DNA"/>
</dbReference>
<proteinExistence type="predicted"/>
<evidence type="ECO:0000313" key="1">
    <source>
        <dbReference type="EMBL" id="AFE86181.1"/>
    </source>
</evidence>
<dbReference type="KEGG" id="vg:14016700"/>
<organism evidence="1 2">
    <name type="scientific">Salinivibrio phage CW02</name>
    <dbReference type="NCBI Taxonomy" id="1161935"/>
    <lineage>
        <taxon>Viruses</taxon>
        <taxon>Duplodnaviria</taxon>
        <taxon>Heunggongvirae</taxon>
        <taxon>Uroviricota</taxon>
        <taxon>Caudoviricetes</taxon>
        <taxon>Zobellviridae</taxon>
        <taxon>Salinovirus</taxon>
        <taxon>Salinovirus utanense</taxon>
    </lineage>
</organism>
<dbReference type="RefSeq" id="YP_007010526.1">
    <property type="nucleotide sequence ID" value="NC_019540.1"/>
</dbReference>
<sequence>MKKGQRIKLKVIEGYEAYEGVKGTVLHHDKSQNLVVLSMDRNIDGEYTFITSPKEICRLP</sequence>
<dbReference type="GeneID" id="14016700"/>
<keyword evidence="2" id="KW-1185">Reference proteome</keyword>
<accession>H9D1D9</accession>
<dbReference type="Proteomes" id="UP000004791">
    <property type="component" value="Segment"/>
</dbReference>